<evidence type="ECO:0000256" key="3">
    <source>
        <dbReference type="ARBA" id="ARBA00007532"/>
    </source>
</evidence>
<reference evidence="16 17" key="1">
    <citation type="submission" date="2020-10" db="EMBL/GenBank/DDBJ databases">
        <title>Complete genome sequence of Paludibaculum fermentans P105T, a facultatively anaerobic acidobacterium capable of dissimilatory Fe(III) reduction.</title>
        <authorList>
            <person name="Dedysh S.N."/>
            <person name="Beletsky A.V."/>
            <person name="Kulichevskaya I.S."/>
            <person name="Mardanov A.V."/>
            <person name="Ravin N.V."/>
        </authorList>
    </citation>
    <scope>NUCLEOTIDE SEQUENCE [LARGE SCALE GENOMIC DNA]</scope>
    <source>
        <strain evidence="16 17">P105</strain>
    </source>
</reference>
<dbReference type="EC" id="1.6.1.1" evidence="4"/>
<keyword evidence="6" id="KW-0963">Cytoplasm</keyword>
<comment type="function">
    <text evidence="1">Conversion of NADPH, generated by peripheral catabolic pathways, to NADH, which can enter the respiratory chain for energy generation.</text>
</comment>
<organism evidence="16 17">
    <name type="scientific">Paludibaculum fermentans</name>
    <dbReference type="NCBI Taxonomy" id="1473598"/>
    <lineage>
        <taxon>Bacteria</taxon>
        <taxon>Pseudomonadati</taxon>
        <taxon>Acidobacteriota</taxon>
        <taxon>Terriglobia</taxon>
        <taxon>Bryobacterales</taxon>
        <taxon>Bryobacteraceae</taxon>
        <taxon>Paludibaculum</taxon>
    </lineage>
</organism>
<feature type="binding site" evidence="13">
    <location>
        <position position="306"/>
    </location>
    <ligand>
        <name>FAD</name>
        <dbReference type="ChEBI" id="CHEBI:57692"/>
    </ligand>
</feature>
<dbReference type="InterPro" id="IPR001100">
    <property type="entry name" value="Pyr_nuc-diS_OxRdtase"/>
</dbReference>
<evidence type="ECO:0000256" key="11">
    <source>
        <dbReference type="ARBA" id="ARBA00023027"/>
    </source>
</evidence>
<dbReference type="PANTHER" id="PTHR22912:SF93">
    <property type="entry name" value="SOLUBLE PYRIDINE NUCLEOTIDE TRANSHYDROGENASE"/>
    <property type="match status" value="1"/>
</dbReference>
<dbReference type="SUPFAM" id="SSF51905">
    <property type="entry name" value="FAD/NAD(P)-binding domain"/>
    <property type="match status" value="1"/>
</dbReference>
<dbReference type="EMBL" id="CP063849">
    <property type="protein sequence ID" value="QOY87382.1"/>
    <property type="molecule type" value="Genomic_DNA"/>
</dbReference>
<comment type="cofactor">
    <cofactor evidence="13">
        <name>FAD</name>
        <dbReference type="ChEBI" id="CHEBI:57692"/>
    </cofactor>
    <text evidence="13">Binds 1 FAD per subunit.</text>
</comment>
<evidence type="ECO:0000256" key="10">
    <source>
        <dbReference type="ARBA" id="ARBA00023002"/>
    </source>
</evidence>
<accession>A0A7S7SIU2</accession>
<dbReference type="GO" id="GO:0050660">
    <property type="term" value="F:flavin adenine dinucleotide binding"/>
    <property type="evidence" value="ECO:0007669"/>
    <property type="project" value="TreeGrafter"/>
</dbReference>
<feature type="domain" description="FAD/NAD(P)-binding" evidence="15">
    <location>
        <begin position="4"/>
        <end position="321"/>
    </location>
</feature>
<dbReference type="GO" id="GO:0003957">
    <property type="term" value="F:NAD(P)+ transhydrogenase (Si-specific) activity"/>
    <property type="evidence" value="ECO:0007669"/>
    <property type="project" value="UniProtKB-EC"/>
</dbReference>
<dbReference type="InterPro" id="IPR036188">
    <property type="entry name" value="FAD/NAD-bd_sf"/>
</dbReference>
<dbReference type="NCBIfam" id="NF003585">
    <property type="entry name" value="PRK05249.1"/>
    <property type="match status" value="1"/>
</dbReference>
<dbReference type="InterPro" id="IPR023753">
    <property type="entry name" value="FAD/NAD-binding_dom"/>
</dbReference>
<evidence type="ECO:0000256" key="1">
    <source>
        <dbReference type="ARBA" id="ARBA00002842"/>
    </source>
</evidence>
<dbReference type="PRINTS" id="PR00411">
    <property type="entry name" value="PNDRDTASEI"/>
</dbReference>
<keyword evidence="10 16" id="KW-0560">Oxidoreductase</keyword>
<evidence type="ECO:0000313" key="17">
    <source>
        <dbReference type="Proteomes" id="UP000593892"/>
    </source>
</evidence>
<evidence type="ECO:0000256" key="4">
    <source>
        <dbReference type="ARBA" id="ARBA00012772"/>
    </source>
</evidence>
<proteinExistence type="inferred from homology"/>
<dbReference type="GO" id="GO:0006103">
    <property type="term" value="P:2-oxoglutarate metabolic process"/>
    <property type="evidence" value="ECO:0007669"/>
    <property type="project" value="TreeGrafter"/>
</dbReference>
<keyword evidence="8 13" id="KW-0274">FAD</keyword>
<dbReference type="InterPro" id="IPR016156">
    <property type="entry name" value="FAD/NAD-linked_Rdtase_dimer_sf"/>
</dbReference>
<evidence type="ECO:0000259" key="14">
    <source>
        <dbReference type="Pfam" id="PF02852"/>
    </source>
</evidence>
<dbReference type="FunFam" id="3.30.390.30:FF:000001">
    <property type="entry name" value="Dihydrolipoyl dehydrogenase"/>
    <property type="match status" value="1"/>
</dbReference>
<evidence type="ECO:0000256" key="8">
    <source>
        <dbReference type="ARBA" id="ARBA00022827"/>
    </source>
</evidence>
<keyword evidence="13" id="KW-0547">Nucleotide-binding</keyword>
<dbReference type="Gene3D" id="3.50.50.60">
    <property type="entry name" value="FAD/NAD(P)-binding domain"/>
    <property type="match status" value="2"/>
</dbReference>
<dbReference type="SUPFAM" id="SSF55424">
    <property type="entry name" value="FAD/NAD-linked reductases, dimerisation (C-terminal) domain"/>
    <property type="match status" value="1"/>
</dbReference>
<dbReference type="GO" id="GO:0005829">
    <property type="term" value="C:cytosol"/>
    <property type="evidence" value="ECO:0007669"/>
    <property type="project" value="TreeGrafter"/>
</dbReference>
<evidence type="ECO:0000256" key="5">
    <source>
        <dbReference type="ARBA" id="ARBA00016603"/>
    </source>
</evidence>
<name>A0A7S7SIU2_PALFE</name>
<feature type="binding site" evidence="13">
    <location>
        <begin position="176"/>
        <end position="183"/>
    </location>
    <ligand>
        <name>NAD(+)</name>
        <dbReference type="ChEBI" id="CHEBI:57540"/>
    </ligand>
</feature>
<dbReference type="PANTHER" id="PTHR22912">
    <property type="entry name" value="DISULFIDE OXIDOREDUCTASE"/>
    <property type="match status" value="1"/>
</dbReference>
<gene>
    <name evidence="16" type="primary">sthA</name>
    <name evidence="16" type="ORF">IRI77_32240</name>
</gene>
<keyword evidence="17" id="KW-1185">Reference proteome</keyword>
<comment type="subcellular location">
    <subcellularLocation>
        <location evidence="2">Cytoplasm</location>
    </subcellularLocation>
</comment>
<dbReference type="AlphaFoldDB" id="A0A7S7SIU2"/>
<dbReference type="InterPro" id="IPR050151">
    <property type="entry name" value="Class-I_Pyr_Nuc-Dis_Oxidored"/>
</dbReference>
<feature type="binding site" evidence="13">
    <location>
        <position position="51"/>
    </location>
    <ligand>
        <name>FAD</name>
        <dbReference type="ChEBI" id="CHEBI:57692"/>
    </ligand>
</feature>
<evidence type="ECO:0000256" key="12">
    <source>
        <dbReference type="ARBA" id="ARBA00031183"/>
    </source>
</evidence>
<sequence>MQEYDAIVIGSGPAGEKGAATAAALGKRVAMIEKNTALGGASTNTGTLPSKTLRETALALTGMRARNLYGVDLSLRREANIRDVMYHETQVKARERARVLDNIRQRGVDLYAGAARFLDANTIETGRIQLRAEKILIATGSSPFRPPEFKFEDDRIHDSDELLEIESIPKSLAVIGAGVIGTEYACTFAALGCDVHLLDGRDSLLPFLDREISLALEKALSLDLRIQFHKNEMVKCCDSEQPGQIHLGCASGLKLSVDQVLVAAGRSSNTASLNLEAAGVTLGKRGIIPVNEQYQTNIPHIYAAGDVVGFPALSSTSAAQGRLAMGHAFGFLERSRMAALLPTGIYTIPEISMVGETEETLKAKSIEYLVGRANYSENARGQIIGDCKGFLKLLFRKSDLKLLGVHVIGELASELAHTGMMVMLADGGAELLERACFNYPTLGDLYETATHDVVLQCDLETRQSMQGD</sequence>
<keyword evidence="11 13" id="KW-0520">NAD</keyword>
<dbReference type="PRINTS" id="PR00368">
    <property type="entry name" value="FADPNR"/>
</dbReference>
<evidence type="ECO:0000256" key="9">
    <source>
        <dbReference type="ARBA" id="ARBA00022857"/>
    </source>
</evidence>
<feature type="domain" description="Pyridine nucleotide-disulphide oxidoreductase dimerisation" evidence="14">
    <location>
        <begin position="342"/>
        <end position="448"/>
    </location>
</feature>
<feature type="binding site" evidence="13">
    <location>
        <position position="265"/>
    </location>
    <ligand>
        <name>NAD(+)</name>
        <dbReference type="ChEBI" id="CHEBI:57540"/>
    </ligand>
</feature>
<dbReference type="RefSeq" id="WP_194449051.1">
    <property type="nucleotide sequence ID" value="NZ_CP063849.1"/>
</dbReference>
<evidence type="ECO:0000256" key="13">
    <source>
        <dbReference type="PIRSR" id="PIRSR000350-3"/>
    </source>
</evidence>
<protein>
    <recommendedName>
        <fullName evidence="5">Soluble pyridine nucleotide transhydrogenase</fullName>
        <ecNumber evidence="4">1.6.1.1</ecNumber>
    </recommendedName>
    <alternativeName>
        <fullName evidence="12">NAD(P)(+) transhydrogenase [B-specific]</fullName>
    </alternativeName>
</protein>
<dbReference type="Gene3D" id="3.30.390.30">
    <property type="match status" value="1"/>
</dbReference>
<dbReference type="InterPro" id="IPR004099">
    <property type="entry name" value="Pyr_nucl-diS_OxRdtase_dimer"/>
</dbReference>
<dbReference type="PIRSF" id="PIRSF000350">
    <property type="entry name" value="Mercury_reductase_MerA"/>
    <property type="match status" value="1"/>
</dbReference>
<dbReference type="Pfam" id="PF07992">
    <property type="entry name" value="Pyr_redox_2"/>
    <property type="match status" value="1"/>
</dbReference>
<evidence type="ECO:0000259" key="15">
    <source>
        <dbReference type="Pfam" id="PF07992"/>
    </source>
</evidence>
<dbReference type="Proteomes" id="UP000593892">
    <property type="component" value="Chromosome"/>
</dbReference>
<comment type="similarity">
    <text evidence="3">Belongs to the class-I pyridine nucleotide-disulfide oxidoreductase family.</text>
</comment>
<keyword evidence="9" id="KW-0521">NADP</keyword>
<keyword evidence="7" id="KW-0285">Flavoprotein</keyword>
<evidence type="ECO:0000313" key="16">
    <source>
        <dbReference type="EMBL" id="QOY87382.1"/>
    </source>
</evidence>
<evidence type="ECO:0000256" key="6">
    <source>
        <dbReference type="ARBA" id="ARBA00022490"/>
    </source>
</evidence>
<dbReference type="Pfam" id="PF02852">
    <property type="entry name" value="Pyr_redox_dim"/>
    <property type="match status" value="1"/>
</dbReference>
<evidence type="ECO:0000256" key="2">
    <source>
        <dbReference type="ARBA" id="ARBA00004496"/>
    </source>
</evidence>
<dbReference type="GO" id="GO:0004148">
    <property type="term" value="F:dihydrolipoyl dehydrogenase (NADH) activity"/>
    <property type="evidence" value="ECO:0007669"/>
    <property type="project" value="TreeGrafter"/>
</dbReference>
<evidence type="ECO:0000256" key="7">
    <source>
        <dbReference type="ARBA" id="ARBA00022630"/>
    </source>
</evidence>
<feature type="binding site" evidence="13">
    <location>
        <begin position="139"/>
        <end position="141"/>
    </location>
    <ligand>
        <name>FAD</name>
        <dbReference type="ChEBI" id="CHEBI:57692"/>
    </ligand>
</feature>
<dbReference type="KEGG" id="pfer:IRI77_32240"/>